<dbReference type="InterPro" id="IPR000182">
    <property type="entry name" value="GNAT_dom"/>
</dbReference>
<dbReference type="RefSeq" id="WP_036193830.1">
    <property type="nucleotide sequence ID" value="NZ_AVPS01000005.1"/>
</dbReference>
<dbReference type="STRING" id="1122185.N792_08840"/>
<evidence type="ECO:0000313" key="4">
    <source>
        <dbReference type="Proteomes" id="UP000030017"/>
    </source>
</evidence>
<dbReference type="eggNOG" id="COG2388">
    <property type="taxonomic scope" value="Bacteria"/>
</dbReference>
<dbReference type="InterPro" id="IPR031165">
    <property type="entry name" value="GNAT_YJDJ"/>
</dbReference>
<dbReference type="AlphaFoldDB" id="A0A0A0ENC1"/>
<dbReference type="InterPro" id="IPR016181">
    <property type="entry name" value="Acyl_CoA_acyltransferase"/>
</dbReference>
<dbReference type="Gene3D" id="3.40.630.30">
    <property type="match status" value="1"/>
</dbReference>
<dbReference type="SUPFAM" id="SSF55729">
    <property type="entry name" value="Acyl-CoA N-acyltransferases (Nat)"/>
    <property type="match status" value="1"/>
</dbReference>
<feature type="domain" description="N-acetyltransferase" evidence="1">
    <location>
        <begin position="1"/>
        <end position="99"/>
    </location>
</feature>
<sequence>MTAANSAPPTIDIQHQAERQRFVAAVDGAEGVLGYHNEGRLMVISHTDVPAAIGGRGIAGQLVQAALEHARSEGWTVRPDCSYAAAWVKRHPEYASLLG</sequence>
<name>A0A0A0ENC1_9GAMM</name>
<dbReference type="PROSITE" id="PS51186">
    <property type="entry name" value="GNAT"/>
    <property type="match status" value="1"/>
</dbReference>
<dbReference type="PANTHER" id="PTHR31435">
    <property type="entry name" value="PROTEIN NATD1"/>
    <property type="match status" value="1"/>
</dbReference>
<dbReference type="PROSITE" id="PS51729">
    <property type="entry name" value="GNAT_YJDJ"/>
    <property type="match status" value="1"/>
</dbReference>
<dbReference type="OrthoDB" id="9813275at2"/>
<dbReference type="EMBL" id="AVPS01000005">
    <property type="protein sequence ID" value="KGM51755.1"/>
    <property type="molecule type" value="Genomic_DNA"/>
</dbReference>
<dbReference type="Proteomes" id="UP000030017">
    <property type="component" value="Unassembled WGS sequence"/>
</dbReference>
<feature type="domain" description="N-acetyltransferase" evidence="2">
    <location>
        <begin position="14"/>
        <end position="99"/>
    </location>
</feature>
<evidence type="ECO:0000259" key="2">
    <source>
        <dbReference type="PROSITE" id="PS51729"/>
    </source>
</evidence>
<accession>A0A0A0ENC1</accession>
<gene>
    <name evidence="3" type="ORF">N792_08840</name>
</gene>
<protein>
    <submittedName>
        <fullName evidence="3">Acetyltransferase</fullName>
    </submittedName>
</protein>
<comment type="caution">
    <text evidence="3">The sequence shown here is derived from an EMBL/GenBank/DDBJ whole genome shotgun (WGS) entry which is preliminary data.</text>
</comment>
<proteinExistence type="predicted"/>
<keyword evidence="3" id="KW-0808">Transferase</keyword>
<reference evidence="3 4" key="1">
    <citation type="submission" date="2013-08" db="EMBL/GenBank/DDBJ databases">
        <title>Genome sequencing of Lysobacter.</title>
        <authorList>
            <person name="Zhang S."/>
            <person name="Wang G."/>
        </authorList>
    </citation>
    <scope>NUCLEOTIDE SEQUENCE [LARGE SCALE GENOMIC DNA]</scope>
    <source>
        <strain evidence="3 4">Ko07</strain>
    </source>
</reference>
<keyword evidence="4" id="KW-1185">Reference proteome</keyword>
<organism evidence="3 4">
    <name type="scientific">Lysobacter concretionis Ko07 = DSM 16239</name>
    <dbReference type="NCBI Taxonomy" id="1122185"/>
    <lineage>
        <taxon>Bacteria</taxon>
        <taxon>Pseudomonadati</taxon>
        <taxon>Pseudomonadota</taxon>
        <taxon>Gammaproteobacteria</taxon>
        <taxon>Lysobacterales</taxon>
        <taxon>Lysobacteraceae</taxon>
        <taxon>Novilysobacter</taxon>
    </lineage>
</organism>
<dbReference type="PANTHER" id="PTHR31435:SF9">
    <property type="entry name" value="PROTEIN NATD1"/>
    <property type="match status" value="1"/>
</dbReference>
<dbReference type="Pfam" id="PF14542">
    <property type="entry name" value="Acetyltransf_CG"/>
    <property type="match status" value="1"/>
</dbReference>
<evidence type="ECO:0000259" key="1">
    <source>
        <dbReference type="PROSITE" id="PS51186"/>
    </source>
</evidence>
<dbReference type="InterPro" id="IPR045057">
    <property type="entry name" value="Gcn5-rel_NAT"/>
</dbReference>
<evidence type="ECO:0000313" key="3">
    <source>
        <dbReference type="EMBL" id="KGM51755.1"/>
    </source>
</evidence>
<dbReference type="GO" id="GO:0016747">
    <property type="term" value="F:acyltransferase activity, transferring groups other than amino-acyl groups"/>
    <property type="evidence" value="ECO:0007669"/>
    <property type="project" value="InterPro"/>
</dbReference>